<sequence>MAEKPLYIAFLWHMHQPFYKNGMKGKYLLPWVRMHGIKDYYDMAALLEKYPNIHQTFNLTPVLIMQIEDYVNNKATDIFLELTLKKVDELTEEDKSFILYNFFMANWENMVNKYPRYKELLSKRGLHITQAEIEKVKSRFNKQDYLDLQALFNLAWFDPMFLTDEPLCSLVKKGKGFSEEDKKVIIDKQIEVLSMIIPEYKKLQKAGQIEVTASPFYHPILPLIYNTNIARFPSPNIPLPKKSFSASIDVKAQIEQAIEFYKERFGRPPLGMWPPEGSVCEEIIPIIEEAGIEWIATDEDILASSIEKPISRDTRGNVLNPSILYKPYRLQWSRHYFDLLFRDHTLSDLIGFTYSKWSTKDAVQDFIKRLETIREGVSNLPGEYIVSIILDGENAWEYYPDDGKDFLQGVYERLNEHPHLKCVTISEFLKGRTILDTLPRLFPGSWINRNFDIWIGDEEENLAWDYLRSARESLLSYEAELIRPPLPEQAQSLAKAWQEIYAAEGSDWNWWYGDQHTSGYDEAFDYLYRQHLSSVYSLIGKEPPKYLEIPITMPFKVNPPVTMPVDLIHPILDGEVTDYYEWLSSGFYDIRKIGGTMHQAQSIVRAIYYGFDMQNLYFRFDFNLNLSESTKVEEISLNFDIISPYSARIRISSEDKQLLFSQGESQEKKIGVLAVKKIMEMSIPIADLNLKPKDEIKFIVTVLRDGVEMEHWPTRAPFTIVVPSVDYQLENWYV</sequence>
<comment type="similarity">
    <text evidence="1 3">Belongs to the glycosyl hydrolase 57 family.</text>
</comment>
<evidence type="ECO:0000256" key="1">
    <source>
        <dbReference type="ARBA" id="ARBA00006821"/>
    </source>
</evidence>
<dbReference type="Gene3D" id="3.20.110.10">
    <property type="entry name" value="Glycoside hydrolase 38, N terminal domain"/>
    <property type="match status" value="1"/>
</dbReference>
<dbReference type="PANTHER" id="PTHR36306">
    <property type="entry name" value="ALPHA-AMYLASE-RELATED-RELATED"/>
    <property type="match status" value="1"/>
</dbReference>
<feature type="domain" description="Glycoside hydrolase family 57 N-terminal" evidence="4">
    <location>
        <begin position="9"/>
        <end position="430"/>
    </location>
</feature>
<name>A0A1J4SDX8_9BACT</name>
<evidence type="ECO:0000256" key="3">
    <source>
        <dbReference type="RuleBase" id="RU361196"/>
    </source>
</evidence>
<dbReference type="Pfam" id="PF03065">
    <property type="entry name" value="Glyco_hydro_57"/>
    <property type="match status" value="1"/>
</dbReference>
<dbReference type="InterPro" id="IPR052046">
    <property type="entry name" value="GH57_Enzymes"/>
</dbReference>
<dbReference type="AlphaFoldDB" id="A0A1J4SDX8"/>
<dbReference type="PANTHER" id="PTHR36306:SF1">
    <property type="entry name" value="ALPHA-AMYLASE-RELATED"/>
    <property type="match status" value="1"/>
</dbReference>
<proteinExistence type="inferred from homology"/>
<evidence type="ECO:0000313" key="5">
    <source>
        <dbReference type="EMBL" id="OIN97591.1"/>
    </source>
</evidence>
<evidence type="ECO:0000313" key="6">
    <source>
        <dbReference type="Proteomes" id="UP000182278"/>
    </source>
</evidence>
<dbReference type="InterPro" id="IPR004300">
    <property type="entry name" value="Glyco_hydro_57_N"/>
</dbReference>
<dbReference type="GO" id="GO:0003824">
    <property type="term" value="F:catalytic activity"/>
    <property type="evidence" value="ECO:0007669"/>
    <property type="project" value="InterPro"/>
</dbReference>
<dbReference type="InterPro" id="IPR011330">
    <property type="entry name" value="Glyco_hydro/deAcase_b/a-brl"/>
</dbReference>
<dbReference type="EMBL" id="MNUO01000041">
    <property type="protein sequence ID" value="OIN97591.1"/>
    <property type="molecule type" value="Genomic_DNA"/>
</dbReference>
<evidence type="ECO:0000256" key="2">
    <source>
        <dbReference type="ARBA" id="ARBA00023277"/>
    </source>
</evidence>
<dbReference type="SUPFAM" id="SSF88713">
    <property type="entry name" value="Glycoside hydrolase/deacetylase"/>
    <property type="match status" value="1"/>
</dbReference>
<dbReference type="STRING" id="1817893.AUJ66_02590"/>
<comment type="caution">
    <text evidence="5">The sequence shown here is derived from an EMBL/GenBank/DDBJ whole genome shotgun (WGS) entry which is preliminary data.</text>
</comment>
<dbReference type="GO" id="GO:0005975">
    <property type="term" value="P:carbohydrate metabolic process"/>
    <property type="evidence" value="ECO:0007669"/>
    <property type="project" value="InterPro"/>
</dbReference>
<organism evidence="5 6">
    <name type="scientific">Candidatus Desantisbacteria bacterium CG1_02_38_46</name>
    <dbReference type="NCBI Taxonomy" id="1817893"/>
    <lineage>
        <taxon>Bacteria</taxon>
        <taxon>Candidatus Desantisiibacteriota</taxon>
    </lineage>
</organism>
<keyword evidence="2 3" id="KW-0119">Carbohydrate metabolism</keyword>
<protein>
    <recommendedName>
        <fullName evidence="4">Glycoside hydrolase family 57 N-terminal domain-containing protein</fullName>
    </recommendedName>
</protein>
<dbReference type="InterPro" id="IPR027291">
    <property type="entry name" value="Glyco_hydro_38_N_sf"/>
</dbReference>
<accession>A0A1J4SDX8</accession>
<gene>
    <name evidence="5" type="ORF">AUJ66_02590</name>
</gene>
<evidence type="ECO:0000259" key="4">
    <source>
        <dbReference type="Pfam" id="PF03065"/>
    </source>
</evidence>
<reference evidence="5 6" key="1">
    <citation type="journal article" date="2016" name="Environ. Microbiol.">
        <title>Genomic resolution of a cold subsurface aquifer community provides metabolic insights for novel microbes adapted to high CO concentrations.</title>
        <authorList>
            <person name="Probst A.J."/>
            <person name="Castelle C.J."/>
            <person name="Singh A."/>
            <person name="Brown C.T."/>
            <person name="Anantharaman K."/>
            <person name="Sharon I."/>
            <person name="Hug L.A."/>
            <person name="Burstein D."/>
            <person name="Emerson J.B."/>
            <person name="Thomas B.C."/>
            <person name="Banfield J.F."/>
        </authorList>
    </citation>
    <scope>NUCLEOTIDE SEQUENCE [LARGE SCALE GENOMIC DNA]</scope>
    <source>
        <strain evidence="5">CG1_02_38_46</strain>
    </source>
</reference>
<dbReference type="CDD" id="cd10796">
    <property type="entry name" value="GH57N_APU"/>
    <property type="match status" value="1"/>
</dbReference>
<dbReference type="Proteomes" id="UP000182278">
    <property type="component" value="Unassembled WGS sequence"/>
</dbReference>